<evidence type="ECO:0000313" key="2">
    <source>
        <dbReference type="Proteomes" id="UP000320179"/>
    </source>
</evidence>
<dbReference type="Proteomes" id="UP000320179">
    <property type="component" value="Chromosome"/>
</dbReference>
<evidence type="ECO:0000313" key="1">
    <source>
        <dbReference type="EMBL" id="QDE67888.1"/>
    </source>
</evidence>
<reference evidence="1 2" key="1">
    <citation type="journal article" date="2019" name="Science">
        <title>Social genes are selection hotspots in kin groups of a soil microbe.</title>
        <authorList>
            <person name="Wielgoss S."/>
            <person name="Wolfensberger R."/>
            <person name="Sun L."/>
            <person name="Fiegna F."/>
            <person name="Velicer G.J."/>
        </authorList>
    </citation>
    <scope>NUCLEOTIDE SEQUENCE [LARGE SCALE GENOMIC DNA]</scope>
    <source>
        <strain evidence="1 2">MC3.5.9c15</strain>
    </source>
</reference>
<dbReference type="InterPro" id="IPR019004">
    <property type="entry name" value="YqeY/Aim41"/>
</dbReference>
<dbReference type="Gene3D" id="1.10.1510.10">
    <property type="entry name" value="Uncharacterised protein YqeY/AIM41 PF09424, N-terminal domain"/>
    <property type="match status" value="1"/>
</dbReference>
<accession>A0AAE6FYX0</accession>
<sequence>MRTVDEWKAALRAALKEAMRTRSTQASAVLRETLAAIDNAEAPDMRVAPTAVGGEFAGSAGGLGRGEVLRLALTPEAVKAVIDRELQERWDAVALYEKLGKHDEASAVKAQLDVLLAL</sequence>
<dbReference type="EMBL" id="CP017174">
    <property type="protein sequence ID" value="QDE67888.1"/>
    <property type="molecule type" value="Genomic_DNA"/>
</dbReference>
<dbReference type="InterPro" id="IPR042184">
    <property type="entry name" value="YqeY/Aim41_N"/>
</dbReference>
<dbReference type="RefSeq" id="WP_140798066.1">
    <property type="nucleotide sequence ID" value="NZ_CP017173.1"/>
</dbReference>
<protein>
    <recommendedName>
        <fullName evidence="3">Glutamyl-tRNA amidotransferase</fullName>
    </recommendedName>
</protein>
<proteinExistence type="predicted"/>
<dbReference type="AlphaFoldDB" id="A0AAE6FYX0"/>
<gene>
    <name evidence="1" type="ORF">BHS09_13330</name>
</gene>
<organism evidence="1 2">
    <name type="scientific">Myxococcus xanthus</name>
    <dbReference type="NCBI Taxonomy" id="34"/>
    <lineage>
        <taxon>Bacteria</taxon>
        <taxon>Pseudomonadati</taxon>
        <taxon>Myxococcota</taxon>
        <taxon>Myxococcia</taxon>
        <taxon>Myxococcales</taxon>
        <taxon>Cystobacterineae</taxon>
        <taxon>Myxococcaceae</taxon>
        <taxon>Myxococcus</taxon>
    </lineage>
</organism>
<evidence type="ECO:0008006" key="3">
    <source>
        <dbReference type="Google" id="ProtNLM"/>
    </source>
</evidence>
<dbReference type="PANTHER" id="PTHR28055:SF1">
    <property type="entry name" value="ALTERED INHERITANCE OF MITOCHONDRIA PROTEIN 41, MITOCHONDRIAL"/>
    <property type="match status" value="1"/>
</dbReference>
<name>A0AAE6FYX0_MYXXA</name>
<dbReference type="PANTHER" id="PTHR28055">
    <property type="entry name" value="ALTERED INHERITANCE OF MITOCHONDRIA PROTEIN 41, MITOCHONDRIAL"/>
    <property type="match status" value="1"/>
</dbReference>